<gene>
    <name evidence="3" type="ORF">DXA53_01565</name>
    <name evidence="2" type="ORF">PN645_02160</name>
</gene>
<feature type="domain" description="Lin1244/Lin1753-like N-terminal" evidence="1">
    <location>
        <begin position="11"/>
        <end position="105"/>
    </location>
</feature>
<dbReference type="RefSeq" id="WP_118102721.1">
    <property type="nucleotide sequence ID" value="NZ_JABWDG010000079.1"/>
</dbReference>
<dbReference type="PANTHER" id="PTHR39196:SF1">
    <property type="entry name" value="PRIMOSOME, DNAD SUBUNIT"/>
    <property type="match status" value="1"/>
</dbReference>
<reference evidence="2" key="2">
    <citation type="submission" date="2023-01" db="EMBL/GenBank/DDBJ databases">
        <title>Human gut microbiome strain richness.</title>
        <authorList>
            <person name="Chen-Liaw A."/>
        </authorList>
    </citation>
    <scope>NUCLEOTIDE SEQUENCE</scope>
    <source>
        <strain evidence="2">RTP21484st1_B7_RTP21484_190118</strain>
    </source>
</reference>
<reference evidence="3 4" key="1">
    <citation type="submission" date="2018-08" db="EMBL/GenBank/DDBJ databases">
        <title>A genome reference for cultivated species of the human gut microbiota.</title>
        <authorList>
            <person name="Zou Y."/>
            <person name="Xue W."/>
            <person name="Luo G."/>
        </authorList>
    </citation>
    <scope>NUCLEOTIDE SEQUENCE [LARGE SCALE GENOMIC DNA]</scope>
    <source>
        <strain evidence="3 4">OF03-11</strain>
    </source>
</reference>
<dbReference type="InterPro" id="IPR025400">
    <property type="entry name" value="Lin1244/Lin1753-like_N"/>
</dbReference>
<dbReference type="PANTHER" id="PTHR39196">
    <property type="entry name" value="PRIMOSOME, DNAD SUBUNIT"/>
    <property type="match status" value="1"/>
</dbReference>
<evidence type="ECO:0000313" key="3">
    <source>
        <dbReference type="EMBL" id="RGY09496.1"/>
    </source>
</evidence>
<organism evidence="3 4">
    <name type="scientific">Odoribacter splanchnicus</name>
    <dbReference type="NCBI Taxonomy" id="28118"/>
    <lineage>
        <taxon>Bacteria</taxon>
        <taxon>Pseudomonadati</taxon>
        <taxon>Bacteroidota</taxon>
        <taxon>Bacteroidia</taxon>
        <taxon>Bacteroidales</taxon>
        <taxon>Odoribacteraceae</taxon>
        <taxon>Odoribacter</taxon>
    </lineage>
</organism>
<dbReference type="Pfam" id="PF14297">
    <property type="entry name" value="Lin1244_N"/>
    <property type="match status" value="1"/>
</dbReference>
<accession>A0A413IG34</accession>
<dbReference type="EMBL" id="JAQMRD010000002">
    <property type="protein sequence ID" value="MDB9221808.1"/>
    <property type="molecule type" value="Genomic_DNA"/>
</dbReference>
<dbReference type="EMBL" id="QSCO01000002">
    <property type="protein sequence ID" value="RGY09496.1"/>
    <property type="molecule type" value="Genomic_DNA"/>
</dbReference>
<comment type="caution">
    <text evidence="3">The sequence shown here is derived from an EMBL/GenBank/DDBJ whole genome shotgun (WGS) entry which is preliminary data.</text>
</comment>
<dbReference type="Proteomes" id="UP001212263">
    <property type="component" value="Unassembled WGS sequence"/>
</dbReference>
<proteinExistence type="predicted"/>
<dbReference type="AlphaFoldDB" id="A0A413IG34"/>
<evidence type="ECO:0000313" key="2">
    <source>
        <dbReference type="EMBL" id="MDB9221808.1"/>
    </source>
</evidence>
<evidence type="ECO:0000313" key="4">
    <source>
        <dbReference type="Proteomes" id="UP000284434"/>
    </source>
</evidence>
<protein>
    <submittedName>
        <fullName evidence="3">DUF4373 domain-containing protein</fullName>
    </submittedName>
</protein>
<evidence type="ECO:0000259" key="1">
    <source>
        <dbReference type="Pfam" id="PF14297"/>
    </source>
</evidence>
<sequence>MGRPVKKGLDYFPTDVDFFEKEEIKFFSVECGASGICALMKLMCNIYRNGYYVEWSKDHEDLFGWDMRGMVPREEIPHIIGVCLKRGIFNEKLFKKFHILTSLDIQEVYLQALDGKRQISIIKEYWLTKIPDKAKFIGIDGEITEVGSLENRDKGLETEDKARNEKGFIPPTPEEVRQYFSDKGYSEEAANKAYDYYSAGNWKDSKGKRVKNWKQKMIAVWFKAENLKTIENGNKEGRIDF</sequence>
<name>A0A413IG34_9BACT</name>
<dbReference type="Proteomes" id="UP000284434">
    <property type="component" value="Unassembled WGS sequence"/>
</dbReference>